<feature type="domain" description="HTH lysR-type" evidence="5">
    <location>
        <begin position="1"/>
        <end position="34"/>
    </location>
</feature>
<dbReference type="CDD" id="cd08432">
    <property type="entry name" value="PBP2_GcdR_TrpI_HvrB_AmpR_like"/>
    <property type="match status" value="1"/>
</dbReference>
<organism evidence="6">
    <name type="scientific">Phytobacter massiliensis</name>
    <dbReference type="NCBI Taxonomy" id="1485952"/>
    <lineage>
        <taxon>Bacteria</taxon>
        <taxon>Pseudomonadati</taxon>
        <taxon>Pseudomonadota</taxon>
        <taxon>Gammaproteobacteria</taxon>
        <taxon>Enterobacterales</taxon>
        <taxon>Enterobacteriaceae</taxon>
        <taxon>Phytobacter</taxon>
    </lineage>
</organism>
<evidence type="ECO:0000259" key="5">
    <source>
        <dbReference type="PROSITE" id="PS50931"/>
    </source>
</evidence>
<dbReference type="GO" id="GO:0006351">
    <property type="term" value="P:DNA-templated transcription"/>
    <property type="evidence" value="ECO:0007669"/>
    <property type="project" value="TreeGrafter"/>
</dbReference>
<dbReference type="GO" id="GO:0003700">
    <property type="term" value="F:DNA-binding transcription factor activity"/>
    <property type="evidence" value="ECO:0007669"/>
    <property type="project" value="InterPro"/>
</dbReference>
<dbReference type="Pfam" id="PF00126">
    <property type="entry name" value="HTH_1"/>
    <property type="match status" value="1"/>
</dbReference>
<keyword evidence="3" id="KW-0238">DNA-binding</keyword>
<dbReference type="InterPro" id="IPR000847">
    <property type="entry name" value="LysR_HTH_N"/>
</dbReference>
<dbReference type="EMBL" id="CACRTZ010000006">
    <property type="protein sequence ID" value="VYU06577.1"/>
    <property type="molecule type" value="Genomic_DNA"/>
</dbReference>
<proteinExistence type="inferred from homology"/>
<dbReference type="PANTHER" id="PTHR30537">
    <property type="entry name" value="HTH-TYPE TRANSCRIPTIONAL REGULATOR"/>
    <property type="match status" value="1"/>
</dbReference>
<dbReference type="InterPro" id="IPR058163">
    <property type="entry name" value="LysR-type_TF_proteobact-type"/>
</dbReference>
<gene>
    <name evidence="6" type="primary">gcvA_1</name>
    <name evidence="6" type="ORF">EMLFYP7_01313</name>
</gene>
<dbReference type="InterPro" id="IPR036388">
    <property type="entry name" value="WH-like_DNA-bd_sf"/>
</dbReference>
<evidence type="ECO:0000313" key="6">
    <source>
        <dbReference type="EMBL" id="VYU06577.1"/>
    </source>
</evidence>
<accession>A0A6N3BY65</accession>
<keyword evidence="4" id="KW-0804">Transcription</keyword>
<sequence length="271" mass="31205">MNITASAVSHQIASLEQFIGKKLFIRSGKGVQLTHIGEKYLKEVSGAVSIIGRATDQVINDIHHEHLRIHSAPSFGLLWLIHRLNKFRQEFPDLKISLTCSYENLQFSRDNLDIDIRHGLPEWPTLFVRTIKNEKVIPYSSVEYLEGKNIQQPADLLQYELIHSDSTLVNWNTWLSWHGVDNHHKNYYFSFDRSYMSIEAASKGMGIILESNLLADDYLRQRNLVPVFAADHSMPVAAHHFVLPHVNEQKEKVKVFLSWVERELSVSGFTM</sequence>
<dbReference type="AlphaFoldDB" id="A0A6N3BY65"/>
<dbReference type="GO" id="GO:0043565">
    <property type="term" value="F:sequence-specific DNA binding"/>
    <property type="evidence" value="ECO:0007669"/>
    <property type="project" value="TreeGrafter"/>
</dbReference>
<dbReference type="Gene3D" id="1.10.10.10">
    <property type="entry name" value="Winged helix-like DNA-binding domain superfamily/Winged helix DNA-binding domain"/>
    <property type="match status" value="1"/>
</dbReference>
<evidence type="ECO:0000256" key="3">
    <source>
        <dbReference type="ARBA" id="ARBA00023125"/>
    </source>
</evidence>
<dbReference type="PROSITE" id="PS50931">
    <property type="entry name" value="HTH_LYSR"/>
    <property type="match status" value="1"/>
</dbReference>
<dbReference type="InterPro" id="IPR036390">
    <property type="entry name" value="WH_DNA-bd_sf"/>
</dbReference>
<dbReference type="SUPFAM" id="SSF53850">
    <property type="entry name" value="Periplasmic binding protein-like II"/>
    <property type="match status" value="1"/>
</dbReference>
<evidence type="ECO:0000256" key="1">
    <source>
        <dbReference type="ARBA" id="ARBA00009437"/>
    </source>
</evidence>
<dbReference type="Gene3D" id="3.40.190.10">
    <property type="entry name" value="Periplasmic binding protein-like II"/>
    <property type="match status" value="2"/>
</dbReference>
<dbReference type="SUPFAM" id="SSF46785">
    <property type="entry name" value="Winged helix' DNA-binding domain"/>
    <property type="match status" value="1"/>
</dbReference>
<evidence type="ECO:0000256" key="2">
    <source>
        <dbReference type="ARBA" id="ARBA00023015"/>
    </source>
</evidence>
<keyword evidence="2" id="KW-0805">Transcription regulation</keyword>
<protein>
    <submittedName>
        <fullName evidence="6">Glycine cleavage system transcriptional activator</fullName>
    </submittedName>
</protein>
<name>A0A6N3BY65_9ENTR</name>
<comment type="similarity">
    <text evidence="1">Belongs to the LysR transcriptional regulatory family.</text>
</comment>
<evidence type="ECO:0000256" key="4">
    <source>
        <dbReference type="ARBA" id="ARBA00023163"/>
    </source>
</evidence>
<dbReference type="Pfam" id="PF03466">
    <property type="entry name" value="LysR_substrate"/>
    <property type="match status" value="1"/>
</dbReference>
<reference evidence="6" key="1">
    <citation type="submission" date="2019-11" db="EMBL/GenBank/DDBJ databases">
        <authorList>
            <person name="Feng L."/>
        </authorList>
    </citation>
    <scope>NUCLEOTIDE SEQUENCE</scope>
    <source>
        <strain evidence="6">EMassiliensisLFYP7</strain>
    </source>
</reference>
<dbReference type="InterPro" id="IPR005119">
    <property type="entry name" value="LysR_subst-bd"/>
</dbReference>
<dbReference type="PANTHER" id="PTHR30537:SF58">
    <property type="entry name" value="HTH-TYPE TRANSCRIPTIONAL REGULATOR PERR"/>
    <property type="match status" value="1"/>
</dbReference>